<evidence type="ECO:0000256" key="2">
    <source>
        <dbReference type="ARBA" id="ARBA00022692"/>
    </source>
</evidence>
<evidence type="ECO:0000259" key="6">
    <source>
        <dbReference type="Pfam" id="PF02656"/>
    </source>
</evidence>
<keyword evidence="8" id="KW-1185">Reference proteome</keyword>
<feature type="transmembrane region" description="Helical" evidence="5">
    <location>
        <begin position="48"/>
        <end position="67"/>
    </location>
</feature>
<proteinExistence type="predicted"/>
<keyword evidence="3 5" id="KW-1133">Transmembrane helix</keyword>
<feature type="transmembrane region" description="Helical" evidence="5">
    <location>
        <begin position="88"/>
        <end position="111"/>
    </location>
</feature>
<sequence length="113" mass="12214">MAGRRVASGPWDPGLQNERTWLAWQRTALSVLVCTLVMARLLAGHNAAAALVIAGLSTVAMLFLGLSGRHHYVRDQQRLHDGAPVSRIVLPSLLTALFLMLGSSAAIWVIITF</sequence>
<keyword evidence="4 5" id="KW-0472">Membrane</keyword>
<comment type="caution">
    <text evidence="7">The sequence shown here is derived from an EMBL/GenBank/DDBJ whole genome shotgun (WGS) entry which is preliminary data.</text>
</comment>
<dbReference type="Pfam" id="PF02656">
    <property type="entry name" value="DUF202"/>
    <property type="match status" value="1"/>
</dbReference>
<accession>A0A4R7JDC3</accession>
<evidence type="ECO:0000256" key="1">
    <source>
        <dbReference type="ARBA" id="ARBA00004127"/>
    </source>
</evidence>
<evidence type="ECO:0000256" key="3">
    <source>
        <dbReference type="ARBA" id="ARBA00022989"/>
    </source>
</evidence>
<dbReference type="AlphaFoldDB" id="A0A4R7JDC3"/>
<feature type="domain" description="DUF202" evidence="6">
    <location>
        <begin position="12"/>
        <end position="76"/>
    </location>
</feature>
<dbReference type="GO" id="GO:0012505">
    <property type="term" value="C:endomembrane system"/>
    <property type="evidence" value="ECO:0007669"/>
    <property type="project" value="UniProtKB-SubCell"/>
</dbReference>
<dbReference type="OrthoDB" id="3701077at2"/>
<gene>
    <name evidence="7" type="ORF">CLV29_2156</name>
</gene>
<organism evidence="7 8">
    <name type="scientific">Naumannella halotolerans</name>
    <dbReference type="NCBI Taxonomy" id="993414"/>
    <lineage>
        <taxon>Bacteria</taxon>
        <taxon>Bacillati</taxon>
        <taxon>Actinomycetota</taxon>
        <taxon>Actinomycetes</taxon>
        <taxon>Propionibacteriales</taxon>
        <taxon>Propionibacteriaceae</taxon>
        <taxon>Naumannella</taxon>
    </lineage>
</organism>
<dbReference type="Proteomes" id="UP000295371">
    <property type="component" value="Unassembled WGS sequence"/>
</dbReference>
<dbReference type="InterPro" id="IPR003807">
    <property type="entry name" value="DUF202"/>
</dbReference>
<evidence type="ECO:0000313" key="7">
    <source>
        <dbReference type="EMBL" id="TDT34489.1"/>
    </source>
</evidence>
<dbReference type="RefSeq" id="WP_133754853.1">
    <property type="nucleotide sequence ID" value="NZ_SOAW01000001.1"/>
</dbReference>
<keyword evidence="2 5" id="KW-0812">Transmembrane</keyword>
<feature type="transmembrane region" description="Helical" evidence="5">
    <location>
        <begin position="21"/>
        <end position="42"/>
    </location>
</feature>
<protein>
    <submittedName>
        <fullName evidence="7">Putative membrane protein</fullName>
    </submittedName>
</protein>
<name>A0A4R7JDC3_9ACTN</name>
<evidence type="ECO:0000313" key="8">
    <source>
        <dbReference type="Proteomes" id="UP000295371"/>
    </source>
</evidence>
<reference evidence="7 8" key="1">
    <citation type="submission" date="2019-03" db="EMBL/GenBank/DDBJ databases">
        <title>Genomic Encyclopedia of Archaeal and Bacterial Type Strains, Phase II (KMG-II): from individual species to whole genera.</title>
        <authorList>
            <person name="Goeker M."/>
        </authorList>
    </citation>
    <scope>NUCLEOTIDE SEQUENCE [LARGE SCALE GENOMIC DNA]</scope>
    <source>
        <strain evidence="7 8">DSM 24323</strain>
    </source>
</reference>
<evidence type="ECO:0000256" key="4">
    <source>
        <dbReference type="ARBA" id="ARBA00023136"/>
    </source>
</evidence>
<dbReference type="EMBL" id="SOAW01000001">
    <property type="protein sequence ID" value="TDT34489.1"/>
    <property type="molecule type" value="Genomic_DNA"/>
</dbReference>
<comment type="subcellular location">
    <subcellularLocation>
        <location evidence="1">Endomembrane system</location>
        <topology evidence="1">Multi-pass membrane protein</topology>
    </subcellularLocation>
</comment>
<evidence type="ECO:0000256" key="5">
    <source>
        <dbReference type="SAM" id="Phobius"/>
    </source>
</evidence>